<evidence type="ECO:0000313" key="3">
    <source>
        <dbReference type="Proteomes" id="UP001519363"/>
    </source>
</evidence>
<evidence type="ECO:0008006" key="4">
    <source>
        <dbReference type="Google" id="ProtNLM"/>
    </source>
</evidence>
<dbReference type="Proteomes" id="UP001519363">
    <property type="component" value="Unassembled WGS sequence"/>
</dbReference>
<reference evidence="2 3" key="1">
    <citation type="submission" date="2021-03" db="EMBL/GenBank/DDBJ databases">
        <title>Sequencing the genomes of 1000 actinobacteria strains.</title>
        <authorList>
            <person name="Klenk H.-P."/>
        </authorList>
    </citation>
    <scope>NUCLEOTIDE SEQUENCE [LARGE SCALE GENOMIC DNA]</scope>
    <source>
        <strain evidence="2 3">DSM 44580</strain>
    </source>
</reference>
<evidence type="ECO:0000313" key="2">
    <source>
        <dbReference type="EMBL" id="MBP2477697.1"/>
    </source>
</evidence>
<dbReference type="EMBL" id="JAGIOO010000001">
    <property type="protein sequence ID" value="MBP2477697.1"/>
    <property type="molecule type" value="Genomic_DNA"/>
</dbReference>
<dbReference type="Pfam" id="PF13830">
    <property type="entry name" value="DUF4192"/>
    <property type="match status" value="1"/>
</dbReference>
<sequence length="405" mass="44222">MFSVDVAVMRPSTSVGRARYLPGASGRDSPGVRSTRQAAHENPKVVKPRCLLAHRVRVFNNNEIPLKKNGLSKLLLSVPTLLGCHPHNSLVVLPYTAQKGATFDKAVREDLCHLIGGRSRTALLMRTARDHHWSSVVLLVVGGRPPAGGRPPMAGVVDNLVEHFGLEGIAVPCTVWVPEIRPGVTWLRYRPLQPHTGRLGEAESAHALHGHASRRRTLYGSFAEIEQDLAPQDPATAVLRMEVMMGLLEPRQRRTARSVSLMTGHLEAAVAAAGKGRLPMGSRQVIELARALDDPLLWESSLQWALRPDQRQAATRLWLHLTGLLGGERRRNLAVLLAVTASMAGQSQLAAAAAAVSAQKDGEAVRYPVARDLAYGLMPPRLEADIHRMVEAARDRITVICQSRR</sequence>
<dbReference type="RefSeq" id="WP_209707466.1">
    <property type="nucleotide sequence ID" value="NZ_JAGIOO010000001.1"/>
</dbReference>
<dbReference type="InterPro" id="IPR025447">
    <property type="entry name" value="DUF4192"/>
</dbReference>
<name>A0ABS5AM93_9PSEU</name>
<feature type="region of interest" description="Disordered" evidence="1">
    <location>
        <begin position="17"/>
        <end position="42"/>
    </location>
</feature>
<comment type="caution">
    <text evidence="2">The sequence shown here is derived from an EMBL/GenBank/DDBJ whole genome shotgun (WGS) entry which is preliminary data.</text>
</comment>
<evidence type="ECO:0000256" key="1">
    <source>
        <dbReference type="SAM" id="MobiDB-lite"/>
    </source>
</evidence>
<protein>
    <recommendedName>
        <fullName evidence="4">DUF4192 family protein</fullName>
    </recommendedName>
</protein>
<proteinExistence type="predicted"/>
<keyword evidence="3" id="KW-1185">Reference proteome</keyword>
<organism evidence="2 3">
    <name type="scientific">Crossiella equi</name>
    <dbReference type="NCBI Taxonomy" id="130796"/>
    <lineage>
        <taxon>Bacteria</taxon>
        <taxon>Bacillati</taxon>
        <taxon>Actinomycetota</taxon>
        <taxon>Actinomycetes</taxon>
        <taxon>Pseudonocardiales</taxon>
        <taxon>Pseudonocardiaceae</taxon>
        <taxon>Crossiella</taxon>
    </lineage>
</organism>
<accession>A0ABS5AM93</accession>
<gene>
    <name evidence="2" type="ORF">JOF53_006569</name>
</gene>